<dbReference type="PANTHER" id="PTHR15668">
    <property type="entry name" value="JM1 PROTEIN"/>
    <property type="match status" value="1"/>
</dbReference>
<evidence type="ECO:0000313" key="5">
    <source>
        <dbReference type="EMBL" id="EDV21397.1"/>
    </source>
</evidence>
<evidence type="ECO:0000256" key="1">
    <source>
        <dbReference type="ARBA" id="ARBA00006438"/>
    </source>
</evidence>
<dbReference type="PANTHER" id="PTHR15668:SF4">
    <property type="entry name" value="COILED-COIL DOMAIN-CONTAINING PROTEIN 22"/>
    <property type="match status" value="1"/>
</dbReference>
<comment type="similarity">
    <text evidence="1">Belongs to the CCDC22 family.</text>
</comment>
<organism evidence="5 6">
    <name type="scientific">Trichoplax adhaerens</name>
    <name type="common">Trichoplax reptans</name>
    <dbReference type="NCBI Taxonomy" id="10228"/>
    <lineage>
        <taxon>Eukaryota</taxon>
        <taxon>Metazoa</taxon>
        <taxon>Placozoa</taxon>
        <taxon>Uniplacotomia</taxon>
        <taxon>Trichoplacea</taxon>
        <taxon>Trichoplacidae</taxon>
        <taxon>Trichoplax</taxon>
    </lineage>
</organism>
<dbReference type="Pfam" id="PF05667">
    <property type="entry name" value="CCDC22_CC"/>
    <property type="match status" value="1"/>
</dbReference>
<proteinExistence type="inferred from homology"/>
<evidence type="ECO:0000259" key="4">
    <source>
        <dbReference type="Pfam" id="PF21674"/>
    </source>
</evidence>
<dbReference type="Pfam" id="PF21674">
    <property type="entry name" value="CCDC22_N"/>
    <property type="match status" value="1"/>
</dbReference>
<dbReference type="InterPro" id="IPR048348">
    <property type="entry name" value="CCDC22_CC"/>
</dbReference>
<dbReference type="GO" id="GO:0097602">
    <property type="term" value="F:cullin family protein binding"/>
    <property type="evidence" value="ECO:0000318"/>
    <property type="project" value="GO_Central"/>
</dbReference>
<dbReference type="InterPro" id="IPR048349">
    <property type="entry name" value="CCDC22_N"/>
</dbReference>
<dbReference type="InParanoid" id="B3S6Z6"/>
<dbReference type="eggNOG" id="KOG1937">
    <property type="taxonomic scope" value="Eukaryota"/>
</dbReference>
<sequence length="641" mass="73068">MEEVDNIILHTLSQIGCDLEDDVQSLKQFNTDMIVHAVVRCLRVIRNSDDYLQLKLPSNMSARFRLASSIAQTCQELGYRSDIGYQTLLYPNDADVRRLFMFLVEKLPKVTSAADDGNQGGTSFITHEIASKIEASLSLPWLASHCKTHGARWYSQSQNHWMREGNQDSCVFHNWPVIAPEGVGDVTVDIPSETKKFYQEVLPYVTEQPLRRRDIPASLLATNAADLAAESEMDILAEKNFKNDPDNSTEILHEKIKKLIADRLRTGMDKTNISTGNRVSGNDLSKVIEVFSGKSANSTAKGSRFTRSEKLLFAKDTENAASQVGATRTDIGTTSIETQQQQREEEVNSLKTQLEELRFKIKSLEEGSKNIANNILKTDETIENISGEITTHQEIYNIKKKTIDLLPEADKNMAILKKMIANSSQRLIKLTEQWEQHRVPLIEEYRTLKSALMNKEMSETQQKLEDLKIYRKKMKEMAEEAKVKDEVYKQLMSEYKRLNKDVNRSSYTRRIMEIVGNIKKQKDDISKIIEDTKSIQREINLLNGKLERTFAVTDELIFKNAKKDGAGKMAYKQLATIHENFSTLTTIIEETGVISREIRDLEDQIEAISQDNTVASLEQITQDYKQMKHENNSIEAKLGKR</sequence>
<dbReference type="EMBL" id="DS985253">
    <property type="protein sequence ID" value="EDV21397.1"/>
    <property type="molecule type" value="Genomic_DNA"/>
</dbReference>
<dbReference type="InterPro" id="IPR008530">
    <property type="entry name" value="CCDC22"/>
</dbReference>
<dbReference type="OrthoDB" id="10266736at2759"/>
<feature type="domain" description="CCDC22 N-terminal" evidence="4">
    <location>
        <begin position="1"/>
        <end position="108"/>
    </location>
</feature>
<evidence type="ECO:0000256" key="2">
    <source>
        <dbReference type="SAM" id="Coils"/>
    </source>
</evidence>
<feature type="domain" description="CCDC22 coiled-coil" evidence="3">
    <location>
        <begin position="128"/>
        <end position="610"/>
    </location>
</feature>
<dbReference type="STRING" id="10228.B3S6Z6"/>
<keyword evidence="2" id="KW-0175">Coiled coil</keyword>
<dbReference type="CTD" id="6757293"/>
<dbReference type="FunCoup" id="B3S6Z6">
    <property type="interactions" value="1380"/>
</dbReference>
<dbReference type="RefSeq" id="XP_002115997.1">
    <property type="nucleotide sequence ID" value="XM_002115961.1"/>
</dbReference>
<reference evidence="5 6" key="1">
    <citation type="journal article" date="2008" name="Nature">
        <title>The Trichoplax genome and the nature of placozoans.</title>
        <authorList>
            <person name="Srivastava M."/>
            <person name="Begovic E."/>
            <person name="Chapman J."/>
            <person name="Putnam N.H."/>
            <person name="Hellsten U."/>
            <person name="Kawashima T."/>
            <person name="Kuo A."/>
            <person name="Mitros T."/>
            <person name="Salamov A."/>
            <person name="Carpenter M.L."/>
            <person name="Signorovitch A.Y."/>
            <person name="Moreno M.A."/>
            <person name="Kamm K."/>
            <person name="Grimwood J."/>
            <person name="Schmutz J."/>
            <person name="Shapiro H."/>
            <person name="Grigoriev I.V."/>
            <person name="Buss L.W."/>
            <person name="Schierwater B."/>
            <person name="Dellaporta S.L."/>
            <person name="Rokhsar D.S."/>
        </authorList>
    </citation>
    <scope>NUCLEOTIDE SEQUENCE [LARGE SCALE GENOMIC DNA]</scope>
    <source>
        <strain evidence="5 6">Grell-BS-1999</strain>
    </source>
</reference>
<dbReference type="OMA" id="KFEQHIQ"/>
<gene>
    <name evidence="5" type="ORF">TRIADDRAFT_30331</name>
</gene>
<dbReference type="PhylomeDB" id="B3S6Z6"/>
<feature type="coiled-coil region" evidence="2">
    <location>
        <begin position="598"/>
        <end position="637"/>
    </location>
</feature>
<protein>
    <recommendedName>
        <fullName evidence="7">Coiled-coil domain-containing protein 22 homolog</fullName>
    </recommendedName>
</protein>
<dbReference type="HOGENOM" id="CLU_024231_1_0_1"/>
<feature type="coiled-coil region" evidence="2">
    <location>
        <begin position="457"/>
        <end position="484"/>
    </location>
</feature>
<dbReference type="GO" id="GO:2000060">
    <property type="term" value="P:positive regulation of ubiquitin-dependent protein catabolic process"/>
    <property type="evidence" value="ECO:0000318"/>
    <property type="project" value="GO_Central"/>
</dbReference>
<dbReference type="Proteomes" id="UP000009022">
    <property type="component" value="Unassembled WGS sequence"/>
</dbReference>
<evidence type="ECO:0008006" key="7">
    <source>
        <dbReference type="Google" id="ProtNLM"/>
    </source>
</evidence>
<dbReference type="AlphaFoldDB" id="B3S6Z6"/>
<dbReference type="KEGG" id="tad:TRIADDRAFT_30331"/>
<evidence type="ECO:0000313" key="6">
    <source>
        <dbReference type="Proteomes" id="UP000009022"/>
    </source>
</evidence>
<evidence type="ECO:0000259" key="3">
    <source>
        <dbReference type="Pfam" id="PF05667"/>
    </source>
</evidence>
<accession>B3S6Z6</accession>
<feature type="coiled-coil region" evidence="2">
    <location>
        <begin position="336"/>
        <end position="374"/>
    </location>
</feature>
<dbReference type="GeneID" id="6757293"/>
<name>B3S6Z6_TRIAD</name>
<keyword evidence="6" id="KW-1185">Reference proteome</keyword>